<feature type="domain" description="HicB-like antitoxin of toxin-antitoxin system" evidence="1">
    <location>
        <begin position="7"/>
        <end position="133"/>
    </location>
</feature>
<keyword evidence="3" id="KW-1185">Reference proteome</keyword>
<dbReference type="OrthoDB" id="9807959at2"/>
<gene>
    <name evidence="2" type="ORF">CWI69_08520</name>
</gene>
<sequence>MLFLVGIEAPKNENEAWGIVVPVFEKLGMVCASAANKRDDIIFRAKEAILTMVEEALRDGHLLSALEIDLANYREDNPERLEWLALEVPVDSLRVRQKRINITLPETLLTRVDSFVQVHSEYKDRSDFLAQAADELMTNKKQRGA</sequence>
<dbReference type="CDD" id="cd22231">
    <property type="entry name" value="RHH_NikR_HicB-like"/>
    <property type="match status" value="1"/>
</dbReference>
<proteinExistence type="predicted"/>
<dbReference type="PANTHER" id="PTHR34873">
    <property type="entry name" value="SSR1766 PROTEIN"/>
    <property type="match status" value="1"/>
</dbReference>
<dbReference type="InterPro" id="IPR013321">
    <property type="entry name" value="Arc_rbn_hlx_hlx"/>
</dbReference>
<evidence type="ECO:0000259" key="1">
    <source>
        <dbReference type="Pfam" id="PF15919"/>
    </source>
</evidence>
<dbReference type="RefSeq" id="WP_126763754.1">
    <property type="nucleotide sequence ID" value="NZ_JBHLTZ010000012.1"/>
</dbReference>
<accession>A0A432XWI1</accession>
<evidence type="ECO:0000313" key="2">
    <source>
        <dbReference type="EMBL" id="RUO53059.1"/>
    </source>
</evidence>
<name>A0A432XWI1_9GAMM</name>
<dbReference type="Gene3D" id="1.10.1220.10">
    <property type="entry name" value="Met repressor-like"/>
    <property type="match status" value="1"/>
</dbReference>
<dbReference type="Pfam" id="PF15919">
    <property type="entry name" value="HicB_lk_antitox"/>
    <property type="match status" value="1"/>
</dbReference>
<dbReference type="GO" id="GO:0006355">
    <property type="term" value="P:regulation of DNA-templated transcription"/>
    <property type="evidence" value="ECO:0007669"/>
    <property type="project" value="InterPro"/>
</dbReference>
<evidence type="ECO:0000313" key="3">
    <source>
        <dbReference type="Proteomes" id="UP000287198"/>
    </source>
</evidence>
<reference evidence="3" key="1">
    <citation type="journal article" date="2018" name="Front. Microbiol.">
        <title>Genome-Based Analysis Reveals the Taxonomy and Diversity of the Family Idiomarinaceae.</title>
        <authorList>
            <person name="Liu Y."/>
            <person name="Lai Q."/>
            <person name="Shao Z."/>
        </authorList>
    </citation>
    <scope>NUCLEOTIDE SEQUENCE [LARGE SCALE GENOMIC DNA]</scope>
    <source>
        <strain evidence="3">BH195</strain>
    </source>
</reference>
<dbReference type="InterPro" id="IPR031807">
    <property type="entry name" value="HicB-like"/>
</dbReference>
<dbReference type="EMBL" id="PIPW01000002">
    <property type="protein sequence ID" value="RUO53059.1"/>
    <property type="molecule type" value="Genomic_DNA"/>
</dbReference>
<organism evidence="2 3">
    <name type="scientific">Pseudidiomarina halophila</name>
    <dbReference type="NCBI Taxonomy" id="1449799"/>
    <lineage>
        <taxon>Bacteria</taxon>
        <taxon>Pseudomonadati</taxon>
        <taxon>Pseudomonadota</taxon>
        <taxon>Gammaproteobacteria</taxon>
        <taxon>Alteromonadales</taxon>
        <taxon>Idiomarinaceae</taxon>
        <taxon>Pseudidiomarina</taxon>
    </lineage>
</organism>
<protein>
    <recommendedName>
        <fullName evidence="1">HicB-like antitoxin of toxin-antitoxin system domain-containing protein</fullName>
    </recommendedName>
</protein>
<dbReference type="Proteomes" id="UP000287198">
    <property type="component" value="Unassembled WGS sequence"/>
</dbReference>
<dbReference type="PANTHER" id="PTHR34873:SF3">
    <property type="entry name" value="ADDICTION MODULE TOXIN, HICA FAMILY"/>
    <property type="match status" value="1"/>
</dbReference>
<dbReference type="AlphaFoldDB" id="A0A432XWI1"/>
<comment type="caution">
    <text evidence="2">The sequence shown here is derived from an EMBL/GenBank/DDBJ whole genome shotgun (WGS) entry which is preliminary data.</text>
</comment>